<dbReference type="EMBL" id="ANIY01004032">
    <property type="protein sequence ID" value="ETP31865.1"/>
    <property type="molecule type" value="Genomic_DNA"/>
</dbReference>
<proteinExistence type="predicted"/>
<organism evidence="1 2">
    <name type="scientific">Phytophthora nicotianae P10297</name>
    <dbReference type="NCBI Taxonomy" id="1317064"/>
    <lineage>
        <taxon>Eukaryota</taxon>
        <taxon>Sar</taxon>
        <taxon>Stramenopiles</taxon>
        <taxon>Oomycota</taxon>
        <taxon>Peronosporomycetes</taxon>
        <taxon>Peronosporales</taxon>
        <taxon>Peronosporaceae</taxon>
        <taxon>Phytophthora</taxon>
    </lineage>
</organism>
<evidence type="ECO:0000313" key="1">
    <source>
        <dbReference type="EMBL" id="ETP31865.1"/>
    </source>
</evidence>
<name>W2Y9Y1_PHYNI</name>
<sequence>TKNLRITTNDAVNKGDASATRILKKGSAATVGGEERGFSVAALAKQFGGKLERLAKYNKWIFSGVKPADVKDPRFKGYWNFYHSRMTPEGKYF</sequence>
<evidence type="ECO:0000313" key="2">
    <source>
        <dbReference type="Proteomes" id="UP000018948"/>
    </source>
</evidence>
<feature type="non-terminal residue" evidence="1">
    <location>
        <position position="1"/>
    </location>
</feature>
<dbReference type="AlphaFoldDB" id="W2Y9Y1"/>
<accession>W2Y9Y1</accession>
<evidence type="ECO:0008006" key="3">
    <source>
        <dbReference type="Google" id="ProtNLM"/>
    </source>
</evidence>
<comment type="caution">
    <text evidence="1">The sequence shown here is derived from an EMBL/GenBank/DDBJ whole genome shotgun (WGS) entry which is preliminary data.</text>
</comment>
<protein>
    <recommendedName>
        <fullName evidence="3">RxLR effector protein</fullName>
    </recommendedName>
</protein>
<reference evidence="1 2" key="1">
    <citation type="submission" date="2013-11" db="EMBL/GenBank/DDBJ databases">
        <title>The Genome Sequence of Phytophthora parasitica P10297.</title>
        <authorList>
            <consortium name="The Broad Institute Genomics Platform"/>
            <person name="Russ C."/>
            <person name="Tyler B."/>
            <person name="Panabieres F."/>
            <person name="Shan W."/>
            <person name="Tripathy S."/>
            <person name="Grunwald N."/>
            <person name="Machado M."/>
            <person name="Johnson C.S."/>
            <person name="Walker B."/>
            <person name="Young S.K."/>
            <person name="Zeng Q."/>
            <person name="Gargeya S."/>
            <person name="Fitzgerald M."/>
            <person name="Haas B."/>
            <person name="Abouelleil A."/>
            <person name="Allen A.W."/>
            <person name="Alvarado L."/>
            <person name="Arachchi H.M."/>
            <person name="Berlin A.M."/>
            <person name="Chapman S.B."/>
            <person name="Gainer-Dewar J."/>
            <person name="Goldberg J."/>
            <person name="Griggs A."/>
            <person name="Gujja S."/>
            <person name="Hansen M."/>
            <person name="Howarth C."/>
            <person name="Imamovic A."/>
            <person name="Ireland A."/>
            <person name="Larimer J."/>
            <person name="McCowan C."/>
            <person name="Murphy C."/>
            <person name="Pearson M."/>
            <person name="Poon T.W."/>
            <person name="Priest M."/>
            <person name="Roberts A."/>
            <person name="Saif S."/>
            <person name="Shea T."/>
            <person name="Sisk P."/>
            <person name="Sykes S."/>
            <person name="Wortman J."/>
            <person name="Nusbaum C."/>
            <person name="Birren B."/>
        </authorList>
    </citation>
    <scope>NUCLEOTIDE SEQUENCE [LARGE SCALE GENOMIC DNA]</scope>
    <source>
        <strain evidence="1 2">P10297</strain>
    </source>
</reference>
<dbReference type="Proteomes" id="UP000018948">
    <property type="component" value="Unassembled WGS sequence"/>
</dbReference>
<gene>
    <name evidence="1" type="ORF">F442_19312</name>
</gene>
<dbReference type="OrthoDB" id="124927at2759"/>